<feature type="transmembrane region" description="Helical" evidence="2">
    <location>
        <begin position="26"/>
        <end position="48"/>
    </location>
</feature>
<feature type="transmembrane region" description="Helical" evidence="2">
    <location>
        <begin position="68"/>
        <end position="88"/>
    </location>
</feature>
<evidence type="ECO:0000256" key="2">
    <source>
        <dbReference type="SAM" id="Phobius"/>
    </source>
</evidence>
<keyword evidence="2" id="KW-0812">Transmembrane</keyword>
<protein>
    <submittedName>
        <fullName evidence="4">Molybdopterin-dependent oxidoreductase</fullName>
    </submittedName>
</protein>
<feature type="domain" description="Oxidoreductase molybdopterin-binding" evidence="3">
    <location>
        <begin position="263"/>
        <end position="396"/>
    </location>
</feature>
<keyword evidence="2" id="KW-1133">Transmembrane helix</keyword>
<feature type="transmembrane region" description="Helical" evidence="2">
    <location>
        <begin position="145"/>
        <end position="164"/>
    </location>
</feature>
<dbReference type="EMBL" id="CP144913">
    <property type="protein sequence ID" value="WXB77801.1"/>
    <property type="molecule type" value="Genomic_DNA"/>
</dbReference>
<sequence length="397" mass="42645">MTPPRVAVPAPEAFSRLRHPAVASRVGVWLGACFAVAFLTGIVSHYVQSQPTWLTLPTRPIWLYRVSQGLHVAAGTAAIPLLLVKLWSVYHNLFAAVPWRSARSLVLHLLERASIAVLVAAAIFEVVTGAINITHWYPWEFSFRATHYAVAWIAIGALIVHIAVKLPTISQALSSPIDETDPEADPTDPGASAPSADQRAGLSRRGLVRTALVAAGAAVVATVGSTIPLLREVSVFGVRSGEGPQGVPVNTTAEDAGVVTAARDPDYRLTVVHGARSVSLRREDLVSLPQHTVDLPIACVEGWSATGTWSGVRMRDLLDLVQAPPSARIHVVSLQESGAFNDTEMPGEFTQDPLTLLALFLSGEPLDLDHGYPARLIAPARPGVLQTKWVHRIEVLR</sequence>
<evidence type="ECO:0000313" key="5">
    <source>
        <dbReference type="Proteomes" id="UP001382727"/>
    </source>
</evidence>
<evidence type="ECO:0000256" key="1">
    <source>
        <dbReference type="SAM" id="MobiDB-lite"/>
    </source>
</evidence>
<dbReference type="InterPro" id="IPR000572">
    <property type="entry name" value="OxRdtase_Mopterin-bd_dom"/>
</dbReference>
<organism evidence="4 5">
    <name type="scientific">Janibacter alittae</name>
    <dbReference type="NCBI Taxonomy" id="3115209"/>
    <lineage>
        <taxon>Bacteria</taxon>
        <taxon>Bacillati</taxon>
        <taxon>Actinomycetota</taxon>
        <taxon>Actinomycetes</taxon>
        <taxon>Micrococcales</taxon>
        <taxon>Intrasporangiaceae</taxon>
        <taxon>Janibacter</taxon>
    </lineage>
</organism>
<dbReference type="Gene3D" id="3.90.420.10">
    <property type="entry name" value="Oxidoreductase, molybdopterin-binding domain"/>
    <property type="match status" value="1"/>
</dbReference>
<gene>
    <name evidence="4" type="ORF">V1351_06910</name>
</gene>
<dbReference type="PANTHER" id="PTHR43032">
    <property type="entry name" value="PROTEIN-METHIONINE-SULFOXIDE REDUCTASE"/>
    <property type="match status" value="1"/>
</dbReference>
<dbReference type="RefSeq" id="WP_338752021.1">
    <property type="nucleotide sequence ID" value="NZ_CP144913.1"/>
</dbReference>
<evidence type="ECO:0000313" key="4">
    <source>
        <dbReference type="EMBL" id="WXB77801.1"/>
    </source>
</evidence>
<dbReference type="PANTHER" id="PTHR43032:SF2">
    <property type="entry name" value="BLL0505 PROTEIN"/>
    <property type="match status" value="1"/>
</dbReference>
<feature type="region of interest" description="Disordered" evidence="1">
    <location>
        <begin position="175"/>
        <end position="200"/>
    </location>
</feature>
<dbReference type="CDD" id="cd00321">
    <property type="entry name" value="SO_family_Moco"/>
    <property type="match status" value="1"/>
</dbReference>
<proteinExistence type="predicted"/>
<feature type="transmembrane region" description="Helical" evidence="2">
    <location>
        <begin position="207"/>
        <end position="230"/>
    </location>
</feature>
<accession>A0ABZ2ML24</accession>
<keyword evidence="2" id="KW-0472">Membrane</keyword>
<feature type="transmembrane region" description="Helical" evidence="2">
    <location>
        <begin position="109"/>
        <end position="133"/>
    </location>
</feature>
<dbReference type="InterPro" id="IPR036374">
    <property type="entry name" value="OxRdtase_Mopterin-bd_sf"/>
</dbReference>
<keyword evidence="5" id="KW-1185">Reference proteome</keyword>
<name>A0ABZ2ML24_9MICO</name>
<evidence type="ECO:0000259" key="3">
    <source>
        <dbReference type="Pfam" id="PF00174"/>
    </source>
</evidence>
<dbReference type="Pfam" id="PF00174">
    <property type="entry name" value="Oxidored_molyb"/>
    <property type="match status" value="1"/>
</dbReference>
<dbReference type="SUPFAM" id="SSF56524">
    <property type="entry name" value="Oxidoreductase molybdopterin-binding domain"/>
    <property type="match status" value="1"/>
</dbReference>
<reference evidence="4 5" key="1">
    <citation type="submission" date="2024-02" db="EMBL/GenBank/DDBJ databases">
        <title>Janibacter sp. nov., isolated from gut of marine sandworm.</title>
        <authorList>
            <person name="Kim B."/>
            <person name="Jun M.O."/>
            <person name="Shin N.-R."/>
        </authorList>
    </citation>
    <scope>NUCLEOTIDE SEQUENCE [LARGE SCALE GENOMIC DNA]</scope>
    <source>
        <strain evidence="4 5">A1S7</strain>
    </source>
</reference>
<dbReference type="Proteomes" id="UP001382727">
    <property type="component" value="Chromosome"/>
</dbReference>